<organism evidence="1 2">
    <name type="scientific">Microbacterium deminutum</name>
    <dbReference type="NCBI Taxonomy" id="344164"/>
    <lineage>
        <taxon>Bacteria</taxon>
        <taxon>Bacillati</taxon>
        <taxon>Actinomycetota</taxon>
        <taxon>Actinomycetes</taxon>
        <taxon>Micrococcales</taxon>
        <taxon>Microbacteriaceae</taxon>
        <taxon>Microbacterium</taxon>
    </lineage>
</organism>
<sequence>MRFDQLIPMRAKHWPYSILAGGWKGRRRFRADYSVHAHGWALRTPAPTETLYLWIAHHDRVAGCDREDRK</sequence>
<keyword evidence="2" id="KW-1185">Reference proteome</keyword>
<gene>
    <name evidence="1" type="ORF">GCM10009776_37970</name>
</gene>
<dbReference type="EMBL" id="BAAAOG010000019">
    <property type="protein sequence ID" value="GAA1971477.1"/>
    <property type="molecule type" value="Genomic_DNA"/>
</dbReference>
<name>A0ABN2RM19_9MICO</name>
<protein>
    <submittedName>
        <fullName evidence="1">Uncharacterized protein</fullName>
    </submittedName>
</protein>
<dbReference type="Proteomes" id="UP001499933">
    <property type="component" value="Unassembled WGS sequence"/>
</dbReference>
<proteinExistence type="predicted"/>
<reference evidence="1 2" key="1">
    <citation type="journal article" date="2019" name="Int. J. Syst. Evol. Microbiol.">
        <title>The Global Catalogue of Microorganisms (GCM) 10K type strain sequencing project: providing services to taxonomists for standard genome sequencing and annotation.</title>
        <authorList>
            <consortium name="The Broad Institute Genomics Platform"/>
            <consortium name="The Broad Institute Genome Sequencing Center for Infectious Disease"/>
            <person name="Wu L."/>
            <person name="Ma J."/>
        </authorList>
    </citation>
    <scope>NUCLEOTIDE SEQUENCE [LARGE SCALE GENOMIC DNA]</scope>
    <source>
        <strain evidence="1 2">JCM 14901</strain>
    </source>
</reference>
<evidence type="ECO:0000313" key="1">
    <source>
        <dbReference type="EMBL" id="GAA1971477.1"/>
    </source>
</evidence>
<evidence type="ECO:0000313" key="2">
    <source>
        <dbReference type="Proteomes" id="UP001499933"/>
    </source>
</evidence>
<accession>A0ABN2RM19</accession>
<comment type="caution">
    <text evidence="1">The sequence shown here is derived from an EMBL/GenBank/DDBJ whole genome shotgun (WGS) entry which is preliminary data.</text>
</comment>